<dbReference type="STRING" id="666510.ASAC_0107"/>
<evidence type="ECO:0000256" key="3">
    <source>
        <dbReference type="ARBA" id="ARBA00012916"/>
    </source>
</evidence>
<dbReference type="PROSITE" id="PS51464">
    <property type="entry name" value="SIS"/>
    <property type="match status" value="2"/>
</dbReference>
<dbReference type="CDD" id="cd05008">
    <property type="entry name" value="SIS_GlmS_GlmD_1"/>
    <property type="match status" value="1"/>
</dbReference>
<dbReference type="GO" id="GO:0006002">
    <property type="term" value="P:fructose 6-phosphate metabolic process"/>
    <property type="evidence" value="ECO:0007669"/>
    <property type="project" value="TreeGrafter"/>
</dbReference>
<dbReference type="GO" id="GO:0006487">
    <property type="term" value="P:protein N-linked glycosylation"/>
    <property type="evidence" value="ECO:0007669"/>
    <property type="project" value="TreeGrafter"/>
</dbReference>
<name>D9PZM7_ACIS3</name>
<dbReference type="Pfam" id="PF01380">
    <property type="entry name" value="SIS"/>
    <property type="match status" value="2"/>
</dbReference>
<comment type="subcellular location">
    <subcellularLocation>
        <location evidence="2 11">Cytoplasm</location>
    </subcellularLocation>
</comment>
<dbReference type="InterPro" id="IPR046348">
    <property type="entry name" value="SIS_dom_sf"/>
</dbReference>
<accession>D9PZM7</accession>
<dbReference type="InterPro" id="IPR035466">
    <property type="entry name" value="GlmS/AgaS_SIS"/>
</dbReference>
<dbReference type="Proteomes" id="UP000000346">
    <property type="component" value="Chromosome"/>
</dbReference>
<organism evidence="14 15">
    <name type="scientific">Acidilobus saccharovorans (strain DSM 16705 / JCM 18335 / VKM B-2471 / 345-15)</name>
    <dbReference type="NCBI Taxonomy" id="666510"/>
    <lineage>
        <taxon>Archaea</taxon>
        <taxon>Thermoproteota</taxon>
        <taxon>Thermoprotei</taxon>
        <taxon>Acidilobales</taxon>
        <taxon>Acidilobaceae</taxon>
        <taxon>Acidilobus</taxon>
    </lineage>
</organism>
<feature type="domain" description="SIS" evidence="13">
    <location>
        <begin position="459"/>
        <end position="604"/>
    </location>
</feature>
<dbReference type="InParanoid" id="D9PZM7"/>
<dbReference type="GO" id="GO:0006047">
    <property type="term" value="P:UDP-N-acetylglucosamine metabolic process"/>
    <property type="evidence" value="ECO:0007669"/>
    <property type="project" value="TreeGrafter"/>
</dbReference>
<dbReference type="CDD" id="cd00714">
    <property type="entry name" value="GFAT"/>
    <property type="match status" value="1"/>
</dbReference>
<dbReference type="EC" id="2.6.1.16" evidence="3 11"/>
<dbReference type="AlphaFoldDB" id="D9PZM7"/>
<evidence type="ECO:0000256" key="2">
    <source>
        <dbReference type="ARBA" id="ARBA00004496"/>
    </source>
</evidence>
<sequence>MCGIIGATANCSDVVPLIIRGLQRLEYRGYDSVGIAVVGNNELAVRKGAGELEVVRRRLSLDEMRGLTGIGHTRWATHGPPNDVNAHPHTDCTGTIAIVHNGVIRNYASLKEELLARGHRIRSDTDTELVAHLIEEGVKEGKDFVSALAQALSRVEGTYAFAIVNSREPDRVYFAKNRSPLLVGVGDKVKAVASDVPALLDITRDIVFLEDGEFGYVTPREVVIYRLTPSGYERLSDEEVRSRVRHVDISPEAASKGGYPHFMIKEIYEQPQAVRDTYEGNVEDPALGRVSSAILSANKVIVVAAGTSYHAGLVFSSLLARRAGILAHTIISSELPYLVDSIDGGDLVIAVSQSGETYDTLEAVRKAKERGAAVVGVTNVLGSALDRESQLRLYTRAGPEIGVAATKTFLSQVMLLELLSIRAGEASGRLRPSEANELLRALREVPQVLANTLEASDPVATALSKGLSGSAYILGRGLGAAIAREGALKVKEIAYVHAEAYPAGESKHGPIALVERGFPVFIVATSDAREVAGNAVEMAARGARVYVVKPADLGLELEGRESITRIDMPPSSGVLELEPFILTPLFQLLSYRVAVSRGYNPDKPRNLAKTVTVE</sequence>
<keyword evidence="6 11" id="KW-0032">Aminotransferase</keyword>
<dbReference type="GO" id="GO:0005737">
    <property type="term" value="C:cytoplasm"/>
    <property type="evidence" value="ECO:0007669"/>
    <property type="project" value="UniProtKB-SubCell"/>
</dbReference>
<dbReference type="PROSITE" id="PS51278">
    <property type="entry name" value="GATASE_TYPE_2"/>
    <property type="match status" value="1"/>
</dbReference>
<keyword evidence="9" id="KW-0315">Glutamine amidotransferase</keyword>
<evidence type="ECO:0000313" key="15">
    <source>
        <dbReference type="Proteomes" id="UP000000346"/>
    </source>
</evidence>
<dbReference type="FunFam" id="3.60.20.10:FF:000006">
    <property type="entry name" value="Glutamine--fructose-6-phosphate aminotransferase [isomerizing]"/>
    <property type="match status" value="1"/>
</dbReference>
<evidence type="ECO:0000256" key="10">
    <source>
        <dbReference type="ARBA" id="ARBA00055466"/>
    </source>
</evidence>
<evidence type="ECO:0000256" key="7">
    <source>
        <dbReference type="ARBA" id="ARBA00022679"/>
    </source>
</evidence>
<dbReference type="PANTHER" id="PTHR10937">
    <property type="entry name" value="GLUCOSAMINE--FRUCTOSE-6-PHOSPHATE AMINOTRANSFERASE, ISOMERIZING"/>
    <property type="match status" value="1"/>
</dbReference>
<feature type="initiator methionine" description="Removed" evidence="11">
    <location>
        <position position="1"/>
    </location>
</feature>
<keyword evidence="5 11" id="KW-0963">Cytoplasm</keyword>
<dbReference type="eggNOG" id="arCOG00057">
    <property type="taxonomic scope" value="Archaea"/>
</dbReference>
<dbReference type="InterPro" id="IPR029055">
    <property type="entry name" value="Ntn_hydrolases_N"/>
</dbReference>
<dbReference type="Gene3D" id="3.60.20.10">
    <property type="entry name" value="Glutamine Phosphoribosylpyrophosphate, subunit 1, domain 1"/>
    <property type="match status" value="1"/>
</dbReference>
<proteinExistence type="inferred from homology"/>
<evidence type="ECO:0000313" key="14">
    <source>
        <dbReference type="EMBL" id="ADL18515.1"/>
    </source>
</evidence>
<feature type="domain" description="Glutamine amidotransferase type-2" evidence="12">
    <location>
        <begin position="2"/>
        <end position="220"/>
    </location>
</feature>
<keyword evidence="7 11" id="KW-0808">Transferase</keyword>
<feature type="active site" description="For Fru-6P isomerization activity" evidence="11">
    <location>
        <position position="609"/>
    </location>
</feature>
<dbReference type="FunCoup" id="D9PZM7">
    <property type="interactions" value="70"/>
</dbReference>
<dbReference type="NCBIfam" id="TIGR01135">
    <property type="entry name" value="glmS"/>
    <property type="match status" value="1"/>
</dbReference>
<dbReference type="InterPro" id="IPR035490">
    <property type="entry name" value="GlmS/FrlB_SIS"/>
</dbReference>
<evidence type="ECO:0000259" key="13">
    <source>
        <dbReference type="PROSITE" id="PS51464"/>
    </source>
</evidence>
<dbReference type="OrthoDB" id="372195at2157"/>
<evidence type="ECO:0000256" key="5">
    <source>
        <dbReference type="ARBA" id="ARBA00022490"/>
    </source>
</evidence>
<dbReference type="SUPFAM" id="SSF56235">
    <property type="entry name" value="N-terminal nucleophile aminohydrolases (Ntn hydrolases)"/>
    <property type="match status" value="1"/>
</dbReference>
<dbReference type="SUPFAM" id="SSF53697">
    <property type="entry name" value="SIS domain"/>
    <property type="match status" value="1"/>
</dbReference>
<feature type="active site" description="Nucleophile; for GATase activity" evidence="11">
    <location>
        <position position="2"/>
    </location>
</feature>
<dbReference type="GeneID" id="9498320"/>
<dbReference type="GO" id="GO:0097367">
    <property type="term" value="F:carbohydrate derivative binding"/>
    <property type="evidence" value="ECO:0007669"/>
    <property type="project" value="InterPro"/>
</dbReference>
<dbReference type="InterPro" id="IPR047084">
    <property type="entry name" value="GFAT_N"/>
</dbReference>
<evidence type="ECO:0000256" key="11">
    <source>
        <dbReference type="HAMAP-Rule" id="MF_00164"/>
    </source>
</evidence>
<evidence type="ECO:0000256" key="4">
    <source>
        <dbReference type="ARBA" id="ARBA00016090"/>
    </source>
</evidence>
<comment type="function">
    <text evidence="10 11">Catalyzes the first step in hexosamine metabolism, converting fructose-6P into glucosamine-6P using glutamine as a nitrogen source.</text>
</comment>
<comment type="catalytic activity">
    <reaction evidence="1 11">
        <text>D-fructose 6-phosphate + L-glutamine = D-glucosamine 6-phosphate + L-glutamate</text>
        <dbReference type="Rhea" id="RHEA:13237"/>
        <dbReference type="ChEBI" id="CHEBI:29985"/>
        <dbReference type="ChEBI" id="CHEBI:58359"/>
        <dbReference type="ChEBI" id="CHEBI:58725"/>
        <dbReference type="ChEBI" id="CHEBI:61527"/>
        <dbReference type="EC" id="2.6.1.16"/>
    </reaction>
</comment>
<dbReference type="Pfam" id="PF13522">
    <property type="entry name" value="GATase_6"/>
    <property type="match status" value="1"/>
</dbReference>
<dbReference type="FunFam" id="3.40.50.10490:FF:000001">
    <property type="entry name" value="Glutamine--fructose-6-phosphate aminotransferase [isomerizing]"/>
    <property type="match status" value="1"/>
</dbReference>
<dbReference type="PANTHER" id="PTHR10937:SF0">
    <property type="entry name" value="GLUTAMINE--FRUCTOSE-6-PHOSPHATE TRANSAMINASE (ISOMERIZING)"/>
    <property type="match status" value="1"/>
</dbReference>
<dbReference type="KEGG" id="asc:ASAC_0107"/>
<dbReference type="NCBIfam" id="NF001484">
    <property type="entry name" value="PRK00331.1"/>
    <property type="match status" value="1"/>
</dbReference>
<keyword evidence="15" id="KW-1185">Reference proteome</keyword>
<dbReference type="HAMAP" id="MF_00164">
    <property type="entry name" value="GlmS"/>
    <property type="match status" value="1"/>
</dbReference>
<dbReference type="InterPro" id="IPR005855">
    <property type="entry name" value="GFAT"/>
</dbReference>
<dbReference type="RefSeq" id="WP_013266027.1">
    <property type="nucleotide sequence ID" value="NC_014374.1"/>
</dbReference>
<dbReference type="Gene3D" id="3.40.50.10490">
    <property type="entry name" value="Glucose-6-phosphate isomerase like protein, domain 1"/>
    <property type="match status" value="2"/>
</dbReference>
<dbReference type="HOGENOM" id="CLU_012520_7_0_2"/>
<dbReference type="GO" id="GO:0005975">
    <property type="term" value="P:carbohydrate metabolic process"/>
    <property type="evidence" value="ECO:0007669"/>
    <property type="project" value="UniProtKB-UniRule"/>
</dbReference>
<dbReference type="EMBL" id="CP001742">
    <property type="protein sequence ID" value="ADL18515.1"/>
    <property type="molecule type" value="Genomic_DNA"/>
</dbReference>
<comment type="subunit">
    <text evidence="11">Homodimer.</text>
</comment>
<dbReference type="GO" id="GO:0004360">
    <property type="term" value="F:glutamine-fructose-6-phosphate transaminase (isomerizing) activity"/>
    <property type="evidence" value="ECO:0007669"/>
    <property type="project" value="UniProtKB-UniRule"/>
</dbReference>
<keyword evidence="8" id="KW-0677">Repeat</keyword>
<dbReference type="InterPro" id="IPR017932">
    <property type="entry name" value="GATase_2_dom"/>
</dbReference>
<evidence type="ECO:0000256" key="6">
    <source>
        <dbReference type="ARBA" id="ARBA00022576"/>
    </source>
</evidence>
<gene>
    <name evidence="11" type="primary">glmS</name>
    <name evidence="14" type="ordered locus">ASAC_0107</name>
</gene>
<evidence type="ECO:0000259" key="12">
    <source>
        <dbReference type="PROSITE" id="PS51278"/>
    </source>
</evidence>
<reference evidence="14 15" key="1">
    <citation type="journal article" date="2010" name="Appl. Environ. Microbiol.">
        <title>The genome sequence of the crenarchaeon Acidilobus saccharovorans supports a new order, Acidilobales, and suggests an important ecological role in terrestrial acidic hot springs.</title>
        <authorList>
            <person name="Mardanov A.V."/>
            <person name="Svetlitchnyi V.A."/>
            <person name="Beletsky A.V."/>
            <person name="Prokofeva M.I."/>
            <person name="Bonch-Osmolovskaya E.A."/>
            <person name="Ravin N.V."/>
            <person name="Skryabin K.G."/>
        </authorList>
    </citation>
    <scope>NUCLEOTIDE SEQUENCE [LARGE SCALE GENOMIC DNA]</scope>
    <source>
        <strain evidence="15">DSM 16705 / JCM 18335 / VKM B-2471 / 345-15</strain>
    </source>
</reference>
<protein>
    <recommendedName>
        <fullName evidence="4 11">Glutamine--fructose-6-phosphate aminotransferase [isomerizing]</fullName>
        <ecNumber evidence="3 11">2.6.1.16</ecNumber>
    </recommendedName>
    <alternativeName>
        <fullName evidence="11">D-fructose-6-phosphate amidotransferase</fullName>
    </alternativeName>
    <alternativeName>
        <fullName evidence="11">GFAT</fullName>
    </alternativeName>
    <alternativeName>
        <fullName evidence="11">Glucosamine-6-phosphate synthase</fullName>
    </alternativeName>
    <alternativeName>
        <fullName evidence="11">Hexosephosphate aminotransferase</fullName>
    </alternativeName>
    <alternativeName>
        <fullName evidence="11">L-glutamine--D-fructose-6-phosphate amidotransferase</fullName>
    </alternativeName>
</protein>
<evidence type="ECO:0000256" key="1">
    <source>
        <dbReference type="ARBA" id="ARBA00001031"/>
    </source>
</evidence>
<dbReference type="InterPro" id="IPR001347">
    <property type="entry name" value="SIS_dom"/>
</dbReference>
<evidence type="ECO:0000256" key="9">
    <source>
        <dbReference type="ARBA" id="ARBA00022962"/>
    </source>
</evidence>
<evidence type="ECO:0000256" key="8">
    <source>
        <dbReference type="ARBA" id="ARBA00022737"/>
    </source>
</evidence>
<feature type="domain" description="SIS" evidence="13">
    <location>
        <begin position="290"/>
        <end position="429"/>
    </location>
</feature>
<dbReference type="CDD" id="cd05009">
    <property type="entry name" value="SIS_GlmS_GlmD_2"/>
    <property type="match status" value="1"/>
</dbReference>